<dbReference type="RefSeq" id="WP_150023516.1">
    <property type="nucleotide sequence ID" value="NZ_VWOJ01000003.1"/>
</dbReference>
<feature type="compositionally biased region" description="Low complexity" evidence="7">
    <location>
        <begin position="9"/>
        <end position="18"/>
    </location>
</feature>
<dbReference type="NCBIfam" id="TIGR01068">
    <property type="entry name" value="thioredoxin"/>
    <property type="match status" value="1"/>
</dbReference>
<dbReference type="SUPFAM" id="SSF52833">
    <property type="entry name" value="Thioredoxin-like"/>
    <property type="match status" value="1"/>
</dbReference>
<comment type="caution">
    <text evidence="9">The sequence shown here is derived from an EMBL/GenBank/DDBJ whole genome shotgun (WGS) entry which is preliminary data.</text>
</comment>
<protein>
    <recommendedName>
        <fullName evidence="6">Thioredoxin</fullName>
    </recommendedName>
</protein>
<dbReference type="GO" id="GO:0006950">
    <property type="term" value="P:response to stress"/>
    <property type="evidence" value="ECO:0007669"/>
    <property type="project" value="UniProtKB-ARBA"/>
</dbReference>
<dbReference type="PROSITE" id="PS51352">
    <property type="entry name" value="THIOREDOXIN_2"/>
    <property type="match status" value="1"/>
</dbReference>
<dbReference type="GO" id="GO:0045454">
    <property type="term" value="P:cell redox homeostasis"/>
    <property type="evidence" value="ECO:0007669"/>
    <property type="project" value="TreeGrafter"/>
</dbReference>
<feature type="region of interest" description="Disordered" evidence="7">
    <location>
        <begin position="1"/>
        <end position="24"/>
    </location>
</feature>
<dbReference type="Gene3D" id="3.40.30.10">
    <property type="entry name" value="Glutaredoxin"/>
    <property type="match status" value="1"/>
</dbReference>
<evidence type="ECO:0000256" key="3">
    <source>
        <dbReference type="ARBA" id="ARBA00022982"/>
    </source>
</evidence>
<evidence type="ECO:0000256" key="2">
    <source>
        <dbReference type="ARBA" id="ARBA00022448"/>
    </source>
</evidence>
<name>A0A5M6ZD71_9PROT</name>
<evidence type="ECO:0000259" key="8">
    <source>
        <dbReference type="PROSITE" id="PS51352"/>
    </source>
</evidence>
<dbReference type="PROSITE" id="PS00194">
    <property type="entry name" value="THIOREDOXIN_1"/>
    <property type="match status" value="1"/>
</dbReference>
<keyword evidence="10" id="KW-1185">Reference proteome</keyword>
<dbReference type="GO" id="GO:0005829">
    <property type="term" value="C:cytosol"/>
    <property type="evidence" value="ECO:0007669"/>
    <property type="project" value="TreeGrafter"/>
</dbReference>
<dbReference type="Proteomes" id="UP000325122">
    <property type="component" value="Unassembled WGS sequence"/>
</dbReference>
<dbReference type="FunFam" id="3.40.30.10:FF:000001">
    <property type="entry name" value="Thioredoxin"/>
    <property type="match status" value="1"/>
</dbReference>
<proteinExistence type="inferred from homology"/>
<evidence type="ECO:0000256" key="4">
    <source>
        <dbReference type="ARBA" id="ARBA00023157"/>
    </source>
</evidence>
<gene>
    <name evidence="9" type="primary">trxA</name>
    <name evidence="9" type="ORF">F1654_10560</name>
</gene>
<organism evidence="9 10">
    <name type="scientific">Alkalicaulis satelles</name>
    <dbReference type="NCBI Taxonomy" id="2609175"/>
    <lineage>
        <taxon>Bacteria</taxon>
        <taxon>Pseudomonadati</taxon>
        <taxon>Pseudomonadota</taxon>
        <taxon>Alphaproteobacteria</taxon>
        <taxon>Maricaulales</taxon>
        <taxon>Maricaulaceae</taxon>
        <taxon>Alkalicaulis</taxon>
    </lineage>
</organism>
<dbReference type="CDD" id="cd02947">
    <property type="entry name" value="TRX_family"/>
    <property type="match status" value="1"/>
</dbReference>
<sequence length="309" mass="32103">MEIIGAGGQPQTQPQAGADGDGLIREGTDQSFMADVIEPSKTVPVLVDFWAPWCGPCRQLTPVIEAAVRAAKGAVKLVKINIDENPGIAGQLRIQSIPAVFAFQNGQPVDGFMGALPESQIKQFIARLAGDVDEGAIEELIARAEAALAEGDLGGAAQDFAQALQMDKESAEAIAGLARVSLISGDADQARALLDSAPEAKKTHPALASVRASMELAGEVEGADDLAAAEARAGKAAKDPEAQFSLARARLAAGDMTGSVDALLASITLDRDWNEAAARQLLLRIFDAAGPASELAKTGRRRLSSILFA</sequence>
<dbReference type="InterPro" id="IPR036249">
    <property type="entry name" value="Thioredoxin-like_sf"/>
</dbReference>
<dbReference type="InterPro" id="IPR011990">
    <property type="entry name" value="TPR-like_helical_dom_sf"/>
</dbReference>
<dbReference type="Pfam" id="PF14559">
    <property type="entry name" value="TPR_19"/>
    <property type="match status" value="1"/>
</dbReference>
<evidence type="ECO:0000256" key="7">
    <source>
        <dbReference type="SAM" id="MobiDB-lite"/>
    </source>
</evidence>
<reference evidence="9 10" key="1">
    <citation type="submission" date="2019-09" db="EMBL/GenBank/DDBJ databases">
        <authorList>
            <person name="Kevbrin V."/>
            <person name="Grouzdev D.S."/>
        </authorList>
    </citation>
    <scope>NUCLEOTIDE SEQUENCE [LARGE SCALE GENOMIC DNA]</scope>
    <source>
        <strain evidence="9 10">G-192</strain>
    </source>
</reference>
<evidence type="ECO:0000256" key="6">
    <source>
        <dbReference type="NCBIfam" id="TIGR01068"/>
    </source>
</evidence>
<evidence type="ECO:0000313" key="10">
    <source>
        <dbReference type="Proteomes" id="UP000325122"/>
    </source>
</evidence>
<dbReference type="PRINTS" id="PR00421">
    <property type="entry name" value="THIOREDOXIN"/>
</dbReference>
<dbReference type="PANTHER" id="PTHR45663">
    <property type="entry name" value="GEO12009P1"/>
    <property type="match status" value="1"/>
</dbReference>
<dbReference type="EMBL" id="VWOJ01000003">
    <property type="protein sequence ID" value="KAA5802265.1"/>
    <property type="molecule type" value="Genomic_DNA"/>
</dbReference>
<dbReference type="PANTHER" id="PTHR45663:SF11">
    <property type="entry name" value="GEO12009P1"/>
    <property type="match status" value="1"/>
</dbReference>
<keyword evidence="5" id="KW-0676">Redox-active center</keyword>
<evidence type="ECO:0000256" key="5">
    <source>
        <dbReference type="ARBA" id="ARBA00023284"/>
    </source>
</evidence>
<dbReference type="Gene3D" id="1.25.40.10">
    <property type="entry name" value="Tetratricopeptide repeat domain"/>
    <property type="match status" value="2"/>
</dbReference>
<comment type="similarity">
    <text evidence="1">Belongs to the thioredoxin family.</text>
</comment>
<evidence type="ECO:0000313" key="9">
    <source>
        <dbReference type="EMBL" id="KAA5802265.1"/>
    </source>
</evidence>
<dbReference type="AlphaFoldDB" id="A0A5M6ZD71"/>
<dbReference type="SUPFAM" id="SSF48452">
    <property type="entry name" value="TPR-like"/>
    <property type="match status" value="1"/>
</dbReference>
<dbReference type="InterPro" id="IPR013766">
    <property type="entry name" value="Thioredoxin_domain"/>
</dbReference>
<feature type="domain" description="Thioredoxin" evidence="8">
    <location>
        <begin position="5"/>
        <end position="130"/>
    </location>
</feature>
<keyword evidence="4" id="KW-1015">Disulfide bond</keyword>
<dbReference type="InterPro" id="IPR017937">
    <property type="entry name" value="Thioredoxin_CS"/>
</dbReference>
<dbReference type="Pfam" id="PF14561">
    <property type="entry name" value="TPR_20"/>
    <property type="match status" value="1"/>
</dbReference>
<dbReference type="InterPro" id="IPR005746">
    <property type="entry name" value="Thioredoxin"/>
</dbReference>
<evidence type="ECO:0000256" key="1">
    <source>
        <dbReference type="ARBA" id="ARBA00008987"/>
    </source>
</evidence>
<keyword evidence="3" id="KW-0249">Electron transport</keyword>
<keyword evidence="2" id="KW-0813">Transport</keyword>
<accession>A0A5M6ZD71</accession>
<dbReference type="Pfam" id="PF00085">
    <property type="entry name" value="Thioredoxin"/>
    <property type="match status" value="1"/>
</dbReference>
<dbReference type="GO" id="GO:0015035">
    <property type="term" value="F:protein-disulfide reductase activity"/>
    <property type="evidence" value="ECO:0007669"/>
    <property type="project" value="UniProtKB-UniRule"/>
</dbReference>